<evidence type="ECO:0000313" key="2">
    <source>
        <dbReference type="Proteomes" id="UP001164929"/>
    </source>
</evidence>
<dbReference type="AlphaFoldDB" id="A0AAD6WGB0"/>
<keyword evidence="2" id="KW-1185">Reference proteome</keyword>
<evidence type="ECO:0000313" key="1">
    <source>
        <dbReference type="EMBL" id="KAJ7011735.1"/>
    </source>
</evidence>
<accession>A0AAD6WGB0</accession>
<reference evidence="1 2" key="1">
    <citation type="journal article" date="2023" name="Mol. Ecol. Resour.">
        <title>Chromosome-level genome assembly of a triploid poplar Populus alba 'Berolinensis'.</title>
        <authorList>
            <person name="Chen S."/>
            <person name="Yu Y."/>
            <person name="Wang X."/>
            <person name="Wang S."/>
            <person name="Zhang T."/>
            <person name="Zhou Y."/>
            <person name="He R."/>
            <person name="Meng N."/>
            <person name="Wang Y."/>
            <person name="Liu W."/>
            <person name="Liu Z."/>
            <person name="Liu J."/>
            <person name="Guo Q."/>
            <person name="Huang H."/>
            <person name="Sederoff R.R."/>
            <person name="Wang G."/>
            <person name="Qu G."/>
            <person name="Chen S."/>
        </authorList>
    </citation>
    <scope>NUCLEOTIDE SEQUENCE [LARGE SCALE GENOMIC DNA]</scope>
    <source>
        <strain evidence="1">SC-2020</strain>
    </source>
</reference>
<name>A0AAD6WGB0_9ROSI</name>
<comment type="caution">
    <text evidence="1">The sequence shown here is derived from an EMBL/GenBank/DDBJ whole genome shotgun (WGS) entry which is preliminary data.</text>
</comment>
<protein>
    <submittedName>
        <fullName evidence="1">Uncharacterized protein</fullName>
    </submittedName>
</protein>
<dbReference type="Proteomes" id="UP001164929">
    <property type="component" value="Chromosome 1"/>
</dbReference>
<dbReference type="EMBL" id="JAQIZT010000001">
    <property type="protein sequence ID" value="KAJ7011735.1"/>
    <property type="molecule type" value="Genomic_DNA"/>
</dbReference>
<organism evidence="1 2">
    <name type="scientific">Populus alba x Populus x berolinensis</name>
    <dbReference type="NCBI Taxonomy" id="444605"/>
    <lineage>
        <taxon>Eukaryota</taxon>
        <taxon>Viridiplantae</taxon>
        <taxon>Streptophyta</taxon>
        <taxon>Embryophyta</taxon>
        <taxon>Tracheophyta</taxon>
        <taxon>Spermatophyta</taxon>
        <taxon>Magnoliopsida</taxon>
        <taxon>eudicotyledons</taxon>
        <taxon>Gunneridae</taxon>
        <taxon>Pentapetalae</taxon>
        <taxon>rosids</taxon>
        <taxon>fabids</taxon>
        <taxon>Malpighiales</taxon>
        <taxon>Salicaceae</taxon>
        <taxon>Saliceae</taxon>
        <taxon>Populus</taxon>
    </lineage>
</organism>
<sequence>MSRPKRVWVWVICCQDLGGLGNGSVVGPKGVGFWVQIQEVLVLGLSVSRPKMGLGIGPSLSVPKRVGRWVLDESHGVGSWVCLWT</sequence>
<proteinExistence type="predicted"/>
<gene>
    <name evidence="1" type="ORF">NC653_001980</name>
</gene>